<dbReference type="AlphaFoldDB" id="A0A9D7JZ58"/>
<protein>
    <recommendedName>
        <fullName evidence="2">7TM-DISM receptor extracellular domain-containing protein</fullName>
    </recommendedName>
</protein>
<gene>
    <name evidence="3" type="ORF">IPL58_01105</name>
</gene>
<evidence type="ECO:0000313" key="3">
    <source>
        <dbReference type="EMBL" id="MBK8522841.1"/>
    </source>
</evidence>
<feature type="transmembrane region" description="Helical" evidence="1">
    <location>
        <begin position="126"/>
        <end position="145"/>
    </location>
</feature>
<keyword evidence="1" id="KW-1133">Transmembrane helix</keyword>
<proteinExistence type="predicted"/>
<keyword evidence="1" id="KW-0812">Transmembrane</keyword>
<evidence type="ECO:0000256" key="1">
    <source>
        <dbReference type="SAM" id="Phobius"/>
    </source>
</evidence>
<evidence type="ECO:0000313" key="4">
    <source>
        <dbReference type="Proteomes" id="UP000886689"/>
    </source>
</evidence>
<feature type="transmembrane region" description="Helical" evidence="1">
    <location>
        <begin position="84"/>
        <end position="106"/>
    </location>
</feature>
<reference evidence="3" key="1">
    <citation type="submission" date="2020-10" db="EMBL/GenBank/DDBJ databases">
        <title>Connecting structure to function with the recovery of over 1000 high-quality activated sludge metagenome-assembled genomes encoding full-length rRNA genes using long-read sequencing.</title>
        <authorList>
            <person name="Singleton C.M."/>
            <person name="Petriglieri F."/>
            <person name="Kristensen J.M."/>
            <person name="Kirkegaard R.H."/>
            <person name="Michaelsen T.Y."/>
            <person name="Andersen M.H."/>
            <person name="Karst S.M."/>
            <person name="Dueholm M.S."/>
            <person name="Nielsen P.H."/>
            <person name="Albertsen M."/>
        </authorList>
    </citation>
    <scope>NUCLEOTIDE SEQUENCE</scope>
    <source>
        <strain evidence="3">Hirt_18-Q3-R61-65_BATAC.395</strain>
    </source>
</reference>
<dbReference type="InterPro" id="IPR011623">
    <property type="entry name" value="7TMR_DISM_rcpt_extracell_dom1"/>
</dbReference>
<keyword evidence="1" id="KW-0472">Membrane</keyword>
<comment type="caution">
    <text evidence="3">The sequence shown here is derived from an EMBL/GenBank/DDBJ whole genome shotgun (WGS) entry which is preliminary data.</text>
</comment>
<name>A0A9D7JZ58_9PROT</name>
<dbReference type="Pfam" id="PF07695">
    <property type="entry name" value="7TMR-DISM_7TM"/>
    <property type="match status" value="1"/>
</dbReference>
<feature type="domain" description="7TM-DISM receptor extracellular" evidence="2">
    <location>
        <begin position="89"/>
        <end position="157"/>
    </location>
</feature>
<dbReference type="EMBL" id="JADJUC010000001">
    <property type="protein sequence ID" value="MBK8522841.1"/>
    <property type="molecule type" value="Genomic_DNA"/>
</dbReference>
<organism evidence="3 4">
    <name type="scientific">Candidatus Proximibacter danicus</name>
    <dbReference type="NCBI Taxonomy" id="2954365"/>
    <lineage>
        <taxon>Bacteria</taxon>
        <taxon>Pseudomonadati</taxon>
        <taxon>Pseudomonadota</taxon>
        <taxon>Betaproteobacteria</taxon>
        <taxon>Candidatus Proximibacter</taxon>
    </lineage>
</organism>
<sequence>MRRLLIENSWQDQIDIHFLAANGKTLHPGAPSPSPAAISWMLCPRNDRHLLRLRPCLRRFIDRGGYRSQEAARSASYHAWAHPLFGATALSYAMYIGMFVLMNIAYTGHGFAHVWSEHVVIQRWTIPILMVLDSTCGLVFARYFLDTPRNFPRAHKLRGQLARVFLSEVRGGILALYSDDAGGPPLSTPSAER</sequence>
<dbReference type="Proteomes" id="UP000886689">
    <property type="component" value="Unassembled WGS sequence"/>
</dbReference>
<evidence type="ECO:0000259" key="2">
    <source>
        <dbReference type="Pfam" id="PF07695"/>
    </source>
</evidence>
<accession>A0A9D7JZ58</accession>